<protein>
    <submittedName>
        <fullName evidence="1">Uncharacterized protein</fullName>
    </submittedName>
</protein>
<evidence type="ECO:0000313" key="1">
    <source>
        <dbReference type="EMBL" id="BBL04010.1"/>
    </source>
</evidence>
<keyword evidence="2" id="KW-1185">Reference proteome</keyword>
<dbReference type="RefSeq" id="WP_141412587.1">
    <property type="nucleotide sequence ID" value="NZ_AP019735.1"/>
</dbReference>
<accession>A0A3D3YQB6</accession>
<dbReference type="GeneID" id="78342044"/>
<dbReference type="EMBL" id="AP019735">
    <property type="protein sequence ID" value="BBL04010.1"/>
    <property type="molecule type" value="Genomic_DNA"/>
</dbReference>
<organism evidence="1 2">
    <name type="scientific">Alistipes communis</name>
    <dbReference type="NCBI Taxonomy" id="2585118"/>
    <lineage>
        <taxon>Bacteria</taxon>
        <taxon>Pseudomonadati</taxon>
        <taxon>Bacteroidota</taxon>
        <taxon>Bacteroidia</taxon>
        <taxon>Bacteroidales</taxon>
        <taxon>Rikenellaceae</taxon>
        <taxon>Alistipes</taxon>
    </lineage>
</organism>
<evidence type="ECO:0000313" key="2">
    <source>
        <dbReference type="Proteomes" id="UP000318946"/>
    </source>
</evidence>
<dbReference type="KEGG" id="acou:A5CBH24_13230"/>
<accession>A0A4Y1XJH0</accession>
<dbReference type="STRING" id="1118061.GCA_000311925_01326"/>
<dbReference type="Proteomes" id="UP000318946">
    <property type="component" value="Chromosome"/>
</dbReference>
<reference evidence="2" key="1">
    <citation type="submission" date="2019-06" db="EMBL/GenBank/DDBJ databases">
        <title>Alistipes onderdonkii subsp. vulgaris subsp. nov., Alistipes dispar sp. nov. and Alistipes communis sp. nov., isolated from human faeces, and creation of Alistipes onderdonkii subsp. onderdonkii subsp. nov.</title>
        <authorList>
            <person name="Sakamoto M."/>
            <person name="Ikeyama N."/>
            <person name="Ogata Y."/>
            <person name="Suda W."/>
            <person name="Iino T."/>
            <person name="Hattori M."/>
            <person name="Ohkuma M."/>
        </authorList>
    </citation>
    <scope>NUCLEOTIDE SEQUENCE [LARGE SCALE GENOMIC DNA]</scope>
    <source>
        <strain evidence="2">5CBH24</strain>
    </source>
</reference>
<proteinExistence type="predicted"/>
<sequence length="61" mass="6597">METKNKLLILSLSFAIFIVGVRALYSEPGVVRNGVLAASVMGLVAIAVVQTVRAVKRNKKR</sequence>
<accession>A0A4Y1WSH2</accession>
<gene>
    <name evidence="1" type="ORF">A5CBH24_13230</name>
</gene>
<dbReference type="AlphaFoldDB" id="A0A3D3YQB6"/>
<name>A0A3D3YQB6_9BACT</name>